<evidence type="ECO:0000256" key="5">
    <source>
        <dbReference type="ARBA" id="ARBA00022741"/>
    </source>
</evidence>
<evidence type="ECO:0000313" key="14">
    <source>
        <dbReference type="Proteomes" id="UP000586634"/>
    </source>
</evidence>
<name>A0A7L1I2L7_9CHAR</name>
<dbReference type="PROSITE" id="PS51456">
    <property type="entry name" value="MYOSIN_MOTOR"/>
    <property type="match status" value="1"/>
</dbReference>
<evidence type="ECO:0000256" key="4">
    <source>
        <dbReference type="ARBA" id="ARBA00022737"/>
    </source>
</evidence>
<keyword evidence="7 11" id="KW-0518">Myosin</keyword>
<feature type="domain" description="Myosin motor" evidence="12">
    <location>
        <begin position="5"/>
        <end position="100"/>
    </location>
</feature>
<keyword evidence="10" id="KW-0966">Cell projection</keyword>
<dbReference type="GO" id="GO:0005524">
    <property type="term" value="F:ATP binding"/>
    <property type="evidence" value="ECO:0007669"/>
    <property type="project" value="UniProtKB-KW"/>
</dbReference>
<accession>A0A7L1I2L7</accession>
<sequence>KERRPPPGDLASLSELDEASLLAGLRERFQQQEVYTDIGDILVAMNPFQPLPLYGKEVSERYRHPQTGTLPPHIFAVASRAYHSMLGHRGGGPRSQCIVI</sequence>
<keyword evidence="9" id="KW-0206">Cytoskeleton</keyword>
<dbReference type="Proteomes" id="UP000586634">
    <property type="component" value="Unassembled WGS sequence"/>
</dbReference>
<keyword evidence="6" id="KW-0067">ATP-binding</keyword>
<dbReference type="Gene3D" id="3.40.850.10">
    <property type="entry name" value="Kinesin motor domain"/>
    <property type="match status" value="1"/>
</dbReference>
<keyword evidence="5" id="KW-0547">Nucleotide-binding</keyword>
<dbReference type="AlphaFoldDB" id="A0A7L1I2L7"/>
<evidence type="ECO:0000256" key="7">
    <source>
        <dbReference type="ARBA" id="ARBA00023123"/>
    </source>
</evidence>
<keyword evidence="4" id="KW-0677">Repeat</keyword>
<dbReference type="GO" id="GO:0042995">
    <property type="term" value="C:cell projection"/>
    <property type="evidence" value="ECO:0007669"/>
    <property type="project" value="UniProtKB-SubCell"/>
</dbReference>
<proteinExistence type="inferred from homology"/>
<feature type="non-terminal residue" evidence="13">
    <location>
        <position position="100"/>
    </location>
</feature>
<dbReference type="GO" id="GO:0003779">
    <property type="term" value="F:actin binding"/>
    <property type="evidence" value="ECO:0007669"/>
    <property type="project" value="UniProtKB-KW"/>
</dbReference>
<evidence type="ECO:0000256" key="8">
    <source>
        <dbReference type="ARBA" id="ARBA00023175"/>
    </source>
</evidence>
<dbReference type="GO" id="GO:0016459">
    <property type="term" value="C:myosin complex"/>
    <property type="evidence" value="ECO:0007669"/>
    <property type="project" value="UniProtKB-KW"/>
</dbReference>
<dbReference type="GO" id="GO:0030832">
    <property type="term" value="P:regulation of actin filament length"/>
    <property type="evidence" value="ECO:0007669"/>
    <property type="project" value="TreeGrafter"/>
</dbReference>
<dbReference type="GO" id="GO:0000146">
    <property type="term" value="F:microfilament motor activity"/>
    <property type="evidence" value="ECO:0007669"/>
    <property type="project" value="TreeGrafter"/>
</dbReference>
<dbReference type="InterPro" id="IPR036961">
    <property type="entry name" value="Kinesin_motor_dom_sf"/>
</dbReference>
<comment type="caution">
    <text evidence="13">The sequence shown here is derived from an EMBL/GenBank/DDBJ whole genome shotgun (WGS) entry which is preliminary data.</text>
</comment>
<evidence type="ECO:0000256" key="3">
    <source>
        <dbReference type="ARBA" id="ARBA00022490"/>
    </source>
</evidence>
<dbReference type="EMBL" id="VXBJ01006803">
    <property type="protein sequence ID" value="NXN32708.1"/>
    <property type="molecule type" value="Genomic_DNA"/>
</dbReference>
<gene>
    <name evidence="13" type="primary">Myo9a_2</name>
    <name evidence="13" type="ORF">NYCSEM_R15578</name>
</gene>
<dbReference type="SUPFAM" id="SSF52540">
    <property type="entry name" value="P-loop containing nucleoside triphosphate hydrolases"/>
    <property type="match status" value="1"/>
</dbReference>
<dbReference type="Pfam" id="PF00063">
    <property type="entry name" value="Myosin_head"/>
    <property type="match status" value="1"/>
</dbReference>
<dbReference type="PANTHER" id="PTHR46256:SF5">
    <property type="entry name" value="MYOSIN-IIIB-LIKE"/>
    <property type="match status" value="1"/>
</dbReference>
<evidence type="ECO:0000256" key="9">
    <source>
        <dbReference type="ARBA" id="ARBA00023212"/>
    </source>
</evidence>
<evidence type="ECO:0000256" key="11">
    <source>
        <dbReference type="PROSITE-ProRule" id="PRU00782"/>
    </source>
</evidence>
<evidence type="ECO:0000256" key="2">
    <source>
        <dbReference type="ARBA" id="ARBA00004316"/>
    </source>
</evidence>
<feature type="non-terminal residue" evidence="13">
    <location>
        <position position="1"/>
    </location>
</feature>
<evidence type="ECO:0000256" key="10">
    <source>
        <dbReference type="ARBA" id="ARBA00023273"/>
    </source>
</evidence>
<dbReference type="InterPro" id="IPR052409">
    <property type="entry name" value="Myosin-III_kinase_activity"/>
</dbReference>
<dbReference type="OrthoDB" id="6108017at2759"/>
<dbReference type="PANTHER" id="PTHR46256">
    <property type="entry name" value="AGAP011099-PA"/>
    <property type="match status" value="1"/>
</dbReference>
<comment type="caution">
    <text evidence="11">Lacks conserved residue(s) required for the propagation of feature annotation.</text>
</comment>
<dbReference type="InterPro" id="IPR027417">
    <property type="entry name" value="P-loop_NTPase"/>
</dbReference>
<evidence type="ECO:0000313" key="13">
    <source>
        <dbReference type="EMBL" id="NXN32708.1"/>
    </source>
</evidence>
<comment type="similarity">
    <text evidence="11">Belongs to the TRAFAC class myosin-kinesin ATPase superfamily. Myosin family.</text>
</comment>
<protein>
    <submittedName>
        <fullName evidence="13">MYO9A protein</fullName>
    </submittedName>
</protein>
<keyword evidence="8" id="KW-0505">Motor protein</keyword>
<dbReference type="InterPro" id="IPR001609">
    <property type="entry name" value="Myosin_head_motor_dom-like"/>
</dbReference>
<evidence type="ECO:0000256" key="6">
    <source>
        <dbReference type="ARBA" id="ARBA00022840"/>
    </source>
</evidence>
<reference evidence="13 14" key="1">
    <citation type="submission" date="2019-09" db="EMBL/GenBank/DDBJ databases">
        <title>Bird 10,000 Genomes (B10K) Project - Family phase.</title>
        <authorList>
            <person name="Zhang G."/>
        </authorList>
    </citation>
    <scope>NUCLEOTIDE SEQUENCE [LARGE SCALE GENOMIC DNA]</scope>
    <source>
        <strain evidence="13">B10K-DU-002-14</strain>
        <tissue evidence="13">Muscle</tissue>
    </source>
</reference>
<comment type="subcellular location">
    <subcellularLocation>
        <location evidence="2">Cell projection</location>
    </subcellularLocation>
    <subcellularLocation>
        <location evidence="1">Cytoplasm</location>
        <location evidence="1">Cytoskeleton</location>
    </subcellularLocation>
</comment>
<evidence type="ECO:0000256" key="1">
    <source>
        <dbReference type="ARBA" id="ARBA00004245"/>
    </source>
</evidence>
<keyword evidence="11" id="KW-0009">Actin-binding</keyword>
<organism evidence="13 14">
    <name type="scientific">Nycticryphes semicollaris</name>
    <dbReference type="NCBI Taxonomy" id="227226"/>
    <lineage>
        <taxon>Eukaryota</taxon>
        <taxon>Metazoa</taxon>
        <taxon>Chordata</taxon>
        <taxon>Craniata</taxon>
        <taxon>Vertebrata</taxon>
        <taxon>Euteleostomi</taxon>
        <taxon>Archelosauria</taxon>
        <taxon>Archosauria</taxon>
        <taxon>Dinosauria</taxon>
        <taxon>Saurischia</taxon>
        <taxon>Theropoda</taxon>
        <taxon>Coelurosauria</taxon>
        <taxon>Aves</taxon>
        <taxon>Neognathae</taxon>
        <taxon>Neoaves</taxon>
        <taxon>Charadriiformes</taxon>
        <taxon>Rostratulidae</taxon>
        <taxon>Nycticryphes</taxon>
    </lineage>
</organism>
<dbReference type="GO" id="GO:0004674">
    <property type="term" value="F:protein serine/threonine kinase activity"/>
    <property type="evidence" value="ECO:0007669"/>
    <property type="project" value="TreeGrafter"/>
</dbReference>
<keyword evidence="3" id="KW-0963">Cytoplasm</keyword>
<keyword evidence="14" id="KW-1185">Reference proteome</keyword>
<evidence type="ECO:0000259" key="12">
    <source>
        <dbReference type="PROSITE" id="PS51456"/>
    </source>
</evidence>